<sequence>MANSNNLTLTFSDTSNDPAKVIRFHHGHGDEVPQGALVDPGMVLVTFLAAPINPQDLLAIAGRYPVKAQYRHAGEPIPGNDGVARVEAVGADAPHAPPSTSILQPGDLVIPRRHGLGTWRQRAVLPVDALQRLPLSPNSAPSRGPAPAPGWDPVAASMLRTVFTPAYLLVEDMRALRPGDWVVQNAGRSAIAQLVTQFVRRKGASVVSVVRDTDLSAQAASTDFETQAQAQHAPLPTNADIVVPESRVIARGTAAHPALAAAAAQGRVVLALDAVFGRAGEQLAALLSKGATYVNYGSLGGATGAGHPEAELRVSQKLLFWSEVQLRNFRLSEQLGLRSRDEQETMLAWFADLVACGELKAPKMERIAVPGDAEADQVQFEQRVREVLTAGAERKQRGLQKHVFVFETGIAEGT</sequence>
<dbReference type="GO" id="GO:0005739">
    <property type="term" value="C:mitochondrion"/>
    <property type="evidence" value="ECO:0007669"/>
    <property type="project" value="UniProtKB-SubCell"/>
</dbReference>
<dbReference type="InterPro" id="IPR051034">
    <property type="entry name" value="Mito_Enoyl-ACP_Reductase"/>
</dbReference>
<dbReference type="STRING" id="1081102.A0A167MM68"/>
<organism evidence="9 10">
    <name type="scientific">Niveomyces insectorum RCEF 264</name>
    <dbReference type="NCBI Taxonomy" id="1081102"/>
    <lineage>
        <taxon>Eukaryota</taxon>
        <taxon>Fungi</taxon>
        <taxon>Dikarya</taxon>
        <taxon>Ascomycota</taxon>
        <taxon>Pezizomycotina</taxon>
        <taxon>Sordariomycetes</taxon>
        <taxon>Hypocreomycetidae</taxon>
        <taxon>Hypocreales</taxon>
        <taxon>Cordycipitaceae</taxon>
        <taxon>Niveomyces</taxon>
    </lineage>
</organism>
<dbReference type="InterPro" id="IPR036291">
    <property type="entry name" value="NAD(P)-bd_dom_sf"/>
</dbReference>
<dbReference type="PANTHER" id="PTHR43981:SF2">
    <property type="entry name" value="ENOYL-[ACYL-CARRIER-PROTEIN] REDUCTASE, MITOCHONDRIAL"/>
    <property type="match status" value="1"/>
</dbReference>
<dbReference type="SUPFAM" id="SSF51735">
    <property type="entry name" value="NAD(P)-binding Rossmann-fold domains"/>
    <property type="match status" value="1"/>
</dbReference>
<dbReference type="CDD" id="cd08290">
    <property type="entry name" value="ETR"/>
    <property type="match status" value="1"/>
</dbReference>
<keyword evidence="6" id="KW-0560">Oxidoreductase</keyword>
<name>A0A167MM68_9HYPO</name>
<gene>
    <name evidence="9" type="ORF">SPI_08774</name>
</gene>
<comment type="pathway">
    <text evidence="2">Secondary metabolite biosynthesis.</text>
</comment>
<evidence type="ECO:0000256" key="1">
    <source>
        <dbReference type="ARBA" id="ARBA00004173"/>
    </source>
</evidence>
<feature type="domain" description="Alcohol dehydrogenase-like N-terminal" evidence="8">
    <location>
        <begin position="40"/>
        <end position="110"/>
    </location>
</feature>
<dbReference type="PANTHER" id="PTHR43981">
    <property type="entry name" value="ENOYL-[ACYL-CARRIER-PROTEIN] REDUCTASE, MITOCHONDRIAL"/>
    <property type="match status" value="1"/>
</dbReference>
<protein>
    <submittedName>
        <fullName evidence="9">Alcohol dehydrogenase superfamily, zinc-type</fullName>
    </submittedName>
</protein>
<keyword evidence="4" id="KW-0521">NADP</keyword>
<dbReference type="AlphaFoldDB" id="A0A167MM68"/>
<dbReference type="Gene3D" id="3.40.50.720">
    <property type="entry name" value="NAD(P)-binding Rossmann-like Domain"/>
    <property type="match status" value="1"/>
</dbReference>
<evidence type="ECO:0000256" key="7">
    <source>
        <dbReference type="ARBA" id="ARBA00023128"/>
    </source>
</evidence>
<dbReference type="Gene3D" id="3.90.180.10">
    <property type="entry name" value="Medium-chain alcohol dehydrogenases, catalytic domain"/>
    <property type="match status" value="1"/>
</dbReference>
<evidence type="ECO:0000256" key="3">
    <source>
        <dbReference type="ARBA" id="ARBA00010371"/>
    </source>
</evidence>
<accession>A0A167MM68</accession>
<comment type="subcellular location">
    <subcellularLocation>
        <location evidence="1">Mitochondrion</location>
    </subcellularLocation>
</comment>
<evidence type="ECO:0000256" key="2">
    <source>
        <dbReference type="ARBA" id="ARBA00005179"/>
    </source>
</evidence>
<evidence type="ECO:0000313" key="9">
    <source>
        <dbReference type="EMBL" id="OAA54528.1"/>
    </source>
</evidence>
<evidence type="ECO:0000313" key="10">
    <source>
        <dbReference type="Proteomes" id="UP000076874"/>
    </source>
</evidence>
<keyword evidence="10" id="KW-1185">Reference proteome</keyword>
<dbReference type="GO" id="GO:0016491">
    <property type="term" value="F:oxidoreductase activity"/>
    <property type="evidence" value="ECO:0007669"/>
    <property type="project" value="UniProtKB-KW"/>
</dbReference>
<dbReference type="InterPro" id="IPR011032">
    <property type="entry name" value="GroES-like_sf"/>
</dbReference>
<dbReference type="InterPro" id="IPR013154">
    <property type="entry name" value="ADH-like_N"/>
</dbReference>
<dbReference type="SUPFAM" id="SSF50129">
    <property type="entry name" value="GroES-like"/>
    <property type="match status" value="1"/>
</dbReference>
<comment type="caution">
    <text evidence="9">The sequence shown here is derived from an EMBL/GenBank/DDBJ whole genome shotgun (WGS) entry which is preliminary data.</text>
</comment>
<reference evidence="9 10" key="1">
    <citation type="journal article" date="2016" name="Genome Biol. Evol.">
        <title>Divergent and convergent evolution of fungal pathogenicity.</title>
        <authorList>
            <person name="Shang Y."/>
            <person name="Xiao G."/>
            <person name="Zheng P."/>
            <person name="Cen K."/>
            <person name="Zhan S."/>
            <person name="Wang C."/>
        </authorList>
    </citation>
    <scope>NUCLEOTIDE SEQUENCE [LARGE SCALE GENOMIC DNA]</scope>
    <source>
        <strain evidence="9 10">RCEF 264</strain>
    </source>
</reference>
<comment type="similarity">
    <text evidence="3">Belongs to the zinc-containing alcohol dehydrogenase family. Quinone oxidoreductase subfamily.</text>
</comment>
<evidence type="ECO:0000256" key="4">
    <source>
        <dbReference type="ARBA" id="ARBA00022857"/>
    </source>
</evidence>
<evidence type="ECO:0000259" key="8">
    <source>
        <dbReference type="Pfam" id="PF08240"/>
    </source>
</evidence>
<dbReference type="Proteomes" id="UP000076874">
    <property type="component" value="Unassembled WGS sequence"/>
</dbReference>
<evidence type="ECO:0000256" key="5">
    <source>
        <dbReference type="ARBA" id="ARBA00022946"/>
    </source>
</evidence>
<dbReference type="OrthoDB" id="7482721at2759"/>
<keyword evidence="5" id="KW-0809">Transit peptide</keyword>
<proteinExistence type="inferred from homology"/>
<evidence type="ECO:0000256" key="6">
    <source>
        <dbReference type="ARBA" id="ARBA00023002"/>
    </source>
</evidence>
<dbReference type="GO" id="GO:0006631">
    <property type="term" value="P:fatty acid metabolic process"/>
    <property type="evidence" value="ECO:0007669"/>
    <property type="project" value="TreeGrafter"/>
</dbReference>
<dbReference type="EMBL" id="AZHD01000023">
    <property type="protein sequence ID" value="OAA54528.1"/>
    <property type="molecule type" value="Genomic_DNA"/>
</dbReference>
<keyword evidence="7" id="KW-0496">Mitochondrion</keyword>
<dbReference type="Pfam" id="PF08240">
    <property type="entry name" value="ADH_N"/>
    <property type="match status" value="1"/>
</dbReference>